<dbReference type="InterPro" id="IPR006095">
    <property type="entry name" value="Glu/Leu/Phe/Val/Trp_DH"/>
</dbReference>
<dbReference type="SUPFAM" id="SSF51735">
    <property type="entry name" value="NAD(P)-binding Rossmann-fold domains"/>
    <property type="match status" value="1"/>
</dbReference>
<dbReference type="SUPFAM" id="SSF53223">
    <property type="entry name" value="Aminoacid dehydrogenase-like, N-terminal domain"/>
    <property type="match status" value="1"/>
</dbReference>
<keyword evidence="12" id="KW-1185">Reference proteome</keyword>
<dbReference type="InterPro" id="IPR046346">
    <property type="entry name" value="Aminoacid_DH-like_N_sf"/>
</dbReference>
<dbReference type="PANTHER" id="PTHR43571">
    <property type="entry name" value="NADP-SPECIFIC GLUTAMATE DEHYDROGENASE 1-RELATED"/>
    <property type="match status" value="1"/>
</dbReference>
<evidence type="ECO:0000256" key="2">
    <source>
        <dbReference type="ARBA" id="ARBA00011643"/>
    </source>
</evidence>
<evidence type="ECO:0000313" key="11">
    <source>
        <dbReference type="EMBL" id="CAF9942318.1"/>
    </source>
</evidence>
<dbReference type="InterPro" id="IPR036291">
    <property type="entry name" value="NAD(P)-bd_dom_sf"/>
</dbReference>
<evidence type="ECO:0000256" key="5">
    <source>
        <dbReference type="ARBA" id="ARBA00022857"/>
    </source>
</evidence>
<dbReference type="PRINTS" id="PR00082">
    <property type="entry name" value="GLFDHDRGNASE"/>
</dbReference>
<dbReference type="Pfam" id="PF02812">
    <property type="entry name" value="ELFV_dehydrog_N"/>
    <property type="match status" value="1"/>
</dbReference>
<dbReference type="GO" id="GO:0005829">
    <property type="term" value="C:cytosol"/>
    <property type="evidence" value="ECO:0007669"/>
    <property type="project" value="TreeGrafter"/>
</dbReference>
<proteinExistence type="inferred from homology"/>
<dbReference type="Proteomes" id="UP000664534">
    <property type="component" value="Unassembled WGS sequence"/>
</dbReference>
<dbReference type="InterPro" id="IPR050724">
    <property type="entry name" value="Glu_Leu_Phe_Val_DH"/>
</dbReference>
<dbReference type="GO" id="GO:0006537">
    <property type="term" value="P:glutamate biosynthetic process"/>
    <property type="evidence" value="ECO:0007669"/>
    <property type="project" value="TreeGrafter"/>
</dbReference>
<keyword evidence="6 9" id="KW-0560">Oxidoreductase</keyword>
<dbReference type="Gene3D" id="3.40.50.10860">
    <property type="entry name" value="Leucine Dehydrogenase, chain A, domain 1"/>
    <property type="match status" value="1"/>
</dbReference>
<dbReference type="Pfam" id="PF00208">
    <property type="entry name" value="ELFV_dehydrog"/>
    <property type="match status" value="1"/>
</dbReference>
<dbReference type="SMART" id="SM00839">
    <property type="entry name" value="ELFV_dehydrog"/>
    <property type="match status" value="1"/>
</dbReference>
<comment type="caution">
    <text evidence="11">The sequence shown here is derived from an EMBL/GenBank/DDBJ whole genome shotgun (WGS) entry which is preliminary data.</text>
</comment>
<reference evidence="11" key="1">
    <citation type="submission" date="2021-03" db="EMBL/GenBank/DDBJ databases">
        <authorList>
            <person name="Tagirdzhanova G."/>
        </authorList>
    </citation>
    <scope>NUCLEOTIDE SEQUENCE</scope>
</reference>
<dbReference type="GO" id="GO:0004354">
    <property type="term" value="F:glutamate dehydrogenase (NADP+) activity"/>
    <property type="evidence" value="ECO:0007669"/>
    <property type="project" value="UniProtKB-EC"/>
</dbReference>
<feature type="domain" description="Glutamate/phenylalanine/leucine/valine/L-tryptophan dehydrogenase C-terminal" evidence="10">
    <location>
        <begin position="54"/>
        <end position="319"/>
    </location>
</feature>
<name>A0A8H3PJC7_9LECA</name>
<dbReference type="AlphaFoldDB" id="A0A8H3PJC7"/>
<comment type="similarity">
    <text evidence="1 9">Belongs to the Glu/Leu/Phe/Val dehydrogenases family.</text>
</comment>
<evidence type="ECO:0000259" key="10">
    <source>
        <dbReference type="SMART" id="SM00839"/>
    </source>
</evidence>
<evidence type="ECO:0000256" key="3">
    <source>
        <dbReference type="ARBA" id="ARBA00012907"/>
    </source>
</evidence>
<protein>
    <recommendedName>
        <fullName evidence="4">NADP-specific glutamate dehydrogenase</fullName>
        <ecNumber evidence="3">1.4.1.4</ecNumber>
    </recommendedName>
    <alternativeName>
        <fullName evidence="7">NADP-dependent glutamate dehydrogenase</fullName>
    </alternativeName>
</protein>
<organism evidence="11 12">
    <name type="scientific">Imshaugia aleurites</name>
    <dbReference type="NCBI Taxonomy" id="172621"/>
    <lineage>
        <taxon>Eukaryota</taxon>
        <taxon>Fungi</taxon>
        <taxon>Dikarya</taxon>
        <taxon>Ascomycota</taxon>
        <taxon>Pezizomycotina</taxon>
        <taxon>Lecanoromycetes</taxon>
        <taxon>OSLEUM clade</taxon>
        <taxon>Lecanoromycetidae</taxon>
        <taxon>Lecanorales</taxon>
        <taxon>Lecanorineae</taxon>
        <taxon>Parmeliaceae</taxon>
        <taxon>Imshaugia</taxon>
    </lineage>
</organism>
<dbReference type="InterPro" id="IPR006096">
    <property type="entry name" value="Glu/Leu/Phe/Val/Trp_DH_C"/>
</dbReference>
<evidence type="ECO:0000313" key="12">
    <source>
        <dbReference type="Proteomes" id="UP000664534"/>
    </source>
</evidence>
<evidence type="ECO:0000256" key="8">
    <source>
        <dbReference type="ARBA" id="ARBA00048584"/>
    </source>
</evidence>
<comment type="subunit">
    <text evidence="2">Homohexamer.</text>
</comment>
<evidence type="ECO:0000256" key="6">
    <source>
        <dbReference type="ARBA" id="ARBA00023002"/>
    </source>
</evidence>
<evidence type="ECO:0000256" key="4">
    <source>
        <dbReference type="ARBA" id="ARBA00021155"/>
    </source>
</evidence>
<dbReference type="EC" id="1.4.1.4" evidence="3"/>
<keyword evidence="5" id="KW-0521">NADP</keyword>
<dbReference type="InterPro" id="IPR006097">
    <property type="entry name" value="Glu/Leu/Phe/Val/Trp_DH_dimer"/>
</dbReference>
<dbReference type="EMBL" id="CAJPDT010000180">
    <property type="protein sequence ID" value="CAF9942318.1"/>
    <property type="molecule type" value="Genomic_DNA"/>
</dbReference>
<comment type="catalytic activity">
    <reaction evidence="8">
        <text>L-glutamate + NADP(+) + H2O = 2-oxoglutarate + NH4(+) + NADPH + H(+)</text>
        <dbReference type="Rhea" id="RHEA:11612"/>
        <dbReference type="ChEBI" id="CHEBI:15377"/>
        <dbReference type="ChEBI" id="CHEBI:15378"/>
        <dbReference type="ChEBI" id="CHEBI:16810"/>
        <dbReference type="ChEBI" id="CHEBI:28938"/>
        <dbReference type="ChEBI" id="CHEBI:29985"/>
        <dbReference type="ChEBI" id="CHEBI:57783"/>
        <dbReference type="ChEBI" id="CHEBI:58349"/>
        <dbReference type="EC" id="1.4.1.4"/>
    </reaction>
</comment>
<dbReference type="PANTHER" id="PTHR43571:SF1">
    <property type="entry name" value="NADP-SPECIFIC GLUTAMATE DEHYDROGENASE 1-RELATED"/>
    <property type="match status" value="1"/>
</dbReference>
<dbReference type="Gene3D" id="3.40.50.720">
    <property type="entry name" value="NAD(P)-binding Rossmann-like Domain"/>
    <property type="match status" value="1"/>
</dbReference>
<dbReference type="OrthoDB" id="6718861at2759"/>
<accession>A0A8H3PJC7</accession>
<sequence length="322" mass="34654">MRELSKYIGANTDIPAGDIGVTAREIGWLFGVYKAETGLWEGSITSKGGAFGGSLMKPEATGYGLIYYVCHMIQYVSEGKETLRGKRVSISGSGNVAQHAASRAIQDGAHVLSLSDSEGAIVATGIEGISLRTLTEVVGLKQERRSLKELKMTHNKEIRYIAGQRPWMHLEKVDVVLPCATQNEISGEEAEALVHAGCKIVAEGSNMGCSQEAISIFGRSREVDKRADAVWFAPGKAANIGGSVVSGLEMAQNSQRTSWTTEKVDRELRETMSSCFKLGLNTAKEFVDSGEEKGKLPSLLVGSNIAGFCKVVAAMHAHGDWW</sequence>
<dbReference type="FunFam" id="3.40.50.720:FF:000030">
    <property type="entry name" value="Glutamate dehydrogenase"/>
    <property type="match status" value="1"/>
</dbReference>
<evidence type="ECO:0000256" key="7">
    <source>
        <dbReference type="ARBA" id="ARBA00029617"/>
    </source>
</evidence>
<evidence type="ECO:0000256" key="1">
    <source>
        <dbReference type="ARBA" id="ARBA00006382"/>
    </source>
</evidence>
<evidence type="ECO:0000256" key="9">
    <source>
        <dbReference type="RuleBase" id="RU004417"/>
    </source>
</evidence>
<gene>
    <name evidence="11" type="ORF">IMSHALPRED_003611</name>
</gene>